<evidence type="ECO:0000313" key="3">
    <source>
        <dbReference type="Proteomes" id="UP000501090"/>
    </source>
</evidence>
<reference evidence="2 3" key="1">
    <citation type="submission" date="2018-04" db="EMBL/GenBank/DDBJ databases">
        <title>Polynucleobacter sp. UK-Long2-W17 genome.</title>
        <authorList>
            <person name="Hahn M.W."/>
        </authorList>
    </citation>
    <scope>NUCLEOTIDE SEQUENCE [LARGE SCALE GENOMIC DNA]</scope>
    <source>
        <strain evidence="2 3">UK-Long2-W17</strain>
    </source>
</reference>
<dbReference type="KEGG" id="pard:DN92_03965"/>
<feature type="domain" description="HTH cro/C1-type" evidence="1">
    <location>
        <begin position="10"/>
        <end position="64"/>
    </location>
</feature>
<dbReference type="Proteomes" id="UP000501090">
    <property type="component" value="Chromosome"/>
</dbReference>
<gene>
    <name evidence="2" type="ORF">DN92_03965</name>
</gene>
<dbReference type="PROSITE" id="PS50943">
    <property type="entry name" value="HTH_CROC1"/>
    <property type="match status" value="1"/>
</dbReference>
<sequence length="151" mass="17429">MYRLALGQQIRAQRKALGVRIKSAARASGISLFTLMRIERGANSAAINSYIKLCKALALDLNILKPLGLPIPKIEKDAVEFNSDGAHIRIRDYPQLRSLSWQLNHDILLTDKEAIGIYERNRRFLEIHEIDEQERLLMQRLIDEHEMEQLL</sequence>
<dbReference type="Gene3D" id="1.10.260.40">
    <property type="entry name" value="lambda repressor-like DNA-binding domains"/>
    <property type="match status" value="1"/>
</dbReference>
<dbReference type="RefSeq" id="WP_173960036.1">
    <property type="nucleotide sequence ID" value="NZ_CBCSCC010000003.1"/>
</dbReference>
<dbReference type="CDD" id="cd00093">
    <property type="entry name" value="HTH_XRE"/>
    <property type="match status" value="1"/>
</dbReference>
<dbReference type="Pfam" id="PF13560">
    <property type="entry name" value="HTH_31"/>
    <property type="match status" value="1"/>
</dbReference>
<dbReference type="SMART" id="SM00530">
    <property type="entry name" value="HTH_XRE"/>
    <property type="match status" value="1"/>
</dbReference>
<dbReference type="EMBL" id="CP028940">
    <property type="protein sequence ID" value="QKM60267.1"/>
    <property type="molecule type" value="Genomic_DNA"/>
</dbReference>
<evidence type="ECO:0000259" key="1">
    <source>
        <dbReference type="PROSITE" id="PS50943"/>
    </source>
</evidence>
<proteinExistence type="predicted"/>
<name>A0A6M9PN93_9BURK</name>
<dbReference type="InterPro" id="IPR001387">
    <property type="entry name" value="Cro/C1-type_HTH"/>
</dbReference>
<dbReference type="AlphaFoldDB" id="A0A6M9PN93"/>
<dbReference type="InterPro" id="IPR010982">
    <property type="entry name" value="Lambda_DNA-bd_dom_sf"/>
</dbReference>
<accession>A0A6M9PN93</accession>
<organism evidence="2 3">
    <name type="scientific">Polynucleobacter arcticus</name>
    <dbReference type="NCBI Taxonomy" id="1743165"/>
    <lineage>
        <taxon>Bacteria</taxon>
        <taxon>Pseudomonadati</taxon>
        <taxon>Pseudomonadota</taxon>
        <taxon>Betaproteobacteria</taxon>
        <taxon>Burkholderiales</taxon>
        <taxon>Burkholderiaceae</taxon>
        <taxon>Polynucleobacter</taxon>
    </lineage>
</organism>
<dbReference type="GO" id="GO:0003677">
    <property type="term" value="F:DNA binding"/>
    <property type="evidence" value="ECO:0007669"/>
    <property type="project" value="InterPro"/>
</dbReference>
<evidence type="ECO:0000313" key="2">
    <source>
        <dbReference type="EMBL" id="QKM60267.1"/>
    </source>
</evidence>
<protein>
    <submittedName>
        <fullName evidence="2">XRE family transcriptional regulator</fullName>
    </submittedName>
</protein>
<dbReference type="SUPFAM" id="SSF47413">
    <property type="entry name" value="lambda repressor-like DNA-binding domains"/>
    <property type="match status" value="1"/>
</dbReference>
<keyword evidence="3" id="KW-1185">Reference proteome</keyword>